<dbReference type="AlphaFoldDB" id="A0A4R2LZ19"/>
<organism evidence="1 2">
    <name type="scientific">Frisingicoccus caecimuris</name>
    <dbReference type="NCBI Taxonomy" id="1796636"/>
    <lineage>
        <taxon>Bacteria</taxon>
        <taxon>Bacillati</taxon>
        <taxon>Bacillota</taxon>
        <taxon>Clostridia</taxon>
        <taxon>Lachnospirales</taxon>
        <taxon>Lachnospiraceae</taxon>
        <taxon>Frisingicoccus</taxon>
    </lineage>
</organism>
<name>A0A4R2LZ19_9FIRM</name>
<dbReference type="Proteomes" id="UP000295711">
    <property type="component" value="Unassembled WGS sequence"/>
</dbReference>
<reference evidence="1 2" key="1">
    <citation type="submission" date="2019-03" db="EMBL/GenBank/DDBJ databases">
        <title>Genomic Encyclopedia of Type Strains, Phase IV (KMG-IV): sequencing the most valuable type-strain genomes for metagenomic binning, comparative biology and taxonomic classification.</title>
        <authorList>
            <person name="Goeker M."/>
        </authorList>
    </citation>
    <scope>NUCLEOTIDE SEQUENCE [LARGE SCALE GENOMIC DNA]</scope>
    <source>
        <strain evidence="1 2">DSM 28559</strain>
    </source>
</reference>
<keyword evidence="2" id="KW-1185">Reference proteome</keyword>
<dbReference type="EMBL" id="SLXA01000002">
    <property type="protein sequence ID" value="TCO85791.1"/>
    <property type="molecule type" value="Genomic_DNA"/>
</dbReference>
<protein>
    <submittedName>
        <fullName evidence="1">Uncharacterized protein</fullName>
    </submittedName>
</protein>
<sequence>MIKIKISYNTDQELEHVARLLSPALKSCKISRNKEGRYKKAYAELVNERFSRTFQNDE</sequence>
<proteinExistence type="predicted"/>
<evidence type="ECO:0000313" key="2">
    <source>
        <dbReference type="Proteomes" id="UP000295711"/>
    </source>
</evidence>
<evidence type="ECO:0000313" key="1">
    <source>
        <dbReference type="EMBL" id="TCO85791.1"/>
    </source>
</evidence>
<gene>
    <name evidence="1" type="ORF">EV212_102106</name>
</gene>
<comment type="caution">
    <text evidence="1">The sequence shown here is derived from an EMBL/GenBank/DDBJ whole genome shotgun (WGS) entry which is preliminary data.</text>
</comment>
<accession>A0A4R2LZ19</accession>